<accession>A0A9D5Q565</accession>
<dbReference type="PANTHER" id="PTHR28629">
    <property type="entry name" value="TRIOKINASE/FMN CYCLASE"/>
    <property type="match status" value="1"/>
</dbReference>
<feature type="non-terminal residue" evidence="2">
    <location>
        <position position="86"/>
    </location>
</feature>
<evidence type="ECO:0000259" key="1">
    <source>
        <dbReference type="PROSITE" id="PS51481"/>
    </source>
</evidence>
<dbReference type="Pfam" id="PF02733">
    <property type="entry name" value="Dak1"/>
    <property type="match status" value="1"/>
</dbReference>
<comment type="caution">
    <text evidence="2">The sequence shown here is derived from an EMBL/GenBank/DDBJ whole genome shotgun (WGS) entry which is preliminary data.</text>
</comment>
<dbReference type="PROSITE" id="PS51481">
    <property type="entry name" value="DHAK"/>
    <property type="match status" value="1"/>
</dbReference>
<dbReference type="InterPro" id="IPR004006">
    <property type="entry name" value="DhaK_dom"/>
</dbReference>
<dbReference type="GO" id="GO:0004371">
    <property type="term" value="F:glycerone kinase activity"/>
    <property type="evidence" value="ECO:0007669"/>
    <property type="project" value="InterPro"/>
</dbReference>
<dbReference type="SUPFAM" id="SSF82549">
    <property type="entry name" value="DAK1/DegV-like"/>
    <property type="match status" value="1"/>
</dbReference>
<evidence type="ECO:0000313" key="2">
    <source>
        <dbReference type="EMBL" id="MBD3324270.1"/>
    </source>
</evidence>
<feature type="domain" description="DhaK" evidence="1">
    <location>
        <begin position="7"/>
        <end position="86"/>
    </location>
</feature>
<dbReference type="InterPro" id="IPR050861">
    <property type="entry name" value="Dihydroxyacetone_Kinase"/>
</dbReference>
<name>A0A9D5Q565_9BACT</name>
<sequence length="86" mass="9193">MQRIINDPNNVVNDMLKGFEKTHADLVAPTENPRVLRYKEAPVQGKVGIVTGGGSGHKPAFIGYIGRNMVDAVAVGEIFSSPTAKT</sequence>
<dbReference type="GO" id="GO:0019563">
    <property type="term" value="P:glycerol catabolic process"/>
    <property type="evidence" value="ECO:0007669"/>
    <property type="project" value="TreeGrafter"/>
</dbReference>
<proteinExistence type="predicted"/>
<dbReference type="Gene3D" id="3.40.50.10440">
    <property type="entry name" value="Dihydroxyacetone kinase, domain 1"/>
    <property type="match status" value="1"/>
</dbReference>
<gene>
    <name evidence="2" type="ORF">GF339_06775</name>
</gene>
<dbReference type="AlphaFoldDB" id="A0A9D5Q565"/>
<dbReference type="Proteomes" id="UP000649604">
    <property type="component" value="Unassembled WGS sequence"/>
</dbReference>
<reference evidence="2" key="1">
    <citation type="submission" date="2019-11" db="EMBL/GenBank/DDBJ databases">
        <title>Microbial mats filling the niche in hypersaline microbial mats.</title>
        <authorList>
            <person name="Wong H.L."/>
            <person name="Macleod F.I."/>
            <person name="White R.A. III"/>
            <person name="Burns B.P."/>
        </authorList>
    </citation>
    <scope>NUCLEOTIDE SEQUENCE</scope>
    <source>
        <strain evidence="2">Rbin_158</strain>
    </source>
</reference>
<dbReference type="PANTHER" id="PTHR28629:SF4">
    <property type="entry name" value="TRIOKINASE_FMN CYCLASE"/>
    <property type="match status" value="1"/>
</dbReference>
<protein>
    <recommendedName>
        <fullName evidence="1">DhaK domain-containing protein</fullName>
    </recommendedName>
</protein>
<dbReference type="GO" id="GO:0005829">
    <property type="term" value="C:cytosol"/>
    <property type="evidence" value="ECO:0007669"/>
    <property type="project" value="TreeGrafter"/>
</dbReference>
<dbReference type="EMBL" id="WJJP01000211">
    <property type="protein sequence ID" value="MBD3324270.1"/>
    <property type="molecule type" value="Genomic_DNA"/>
</dbReference>
<organism evidence="2 3">
    <name type="scientific">candidate division KSB3 bacterium</name>
    <dbReference type="NCBI Taxonomy" id="2044937"/>
    <lineage>
        <taxon>Bacteria</taxon>
        <taxon>candidate division KSB3</taxon>
    </lineage>
</organism>
<evidence type="ECO:0000313" key="3">
    <source>
        <dbReference type="Proteomes" id="UP000649604"/>
    </source>
</evidence>